<feature type="binding site" evidence="13">
    <location>
        <position position="15"/>
    </location>
    <ligand>
        <name>Mg(2+)</name>
        <dbReference type="ChEBI" id="CHEBI:18420"/>
        <label>1</label>
    </ligand>
</feature>
<evidence type="ECO:0000256" key="2">
    <source>
        <dbReference type="ARBA" id="ARBA00022490"/>
    </source>
</evidence>
<dbReference type="PANTHER" id="PTHR30194:SF3">
    <property type="entry name" value="CROSSOVER JUNCTION ENDODEOXYRIBONUCLEASE RUVC"/>
    <property type="match status" value="1"/>
</dbReference>
<comment type="function">
    <text evidence="13">The RuvA-RuvB-RuvC complex processes Holliday junction (HJ) DNA during genetic recombination and DNA repair. Endonuclease that resolves HJ intermediates. Cleaves cruciform DNA by making single-stranded nicks across the HJ at symmetrical positions within the homologous arms, yielding a 5'-phosphate and a 3'-hydroxyl group; requires a central core of homology in the junction. The consensus cleavage sequence is 5'-(A/T)TT(C/G)-3'. Cleavage occurs on the 3'-side of the TT dinucleotide at the point of strand exchange. HJ branch migration catalyzed by RuvA-RuvB allows RuvC to scan DNA until it finds its consensus sequence, where it cleaves and resolves the cruciform DNA.</text>
</comment>
<keyword evidence="6 13" id="KW-0227">DNA damage</keyword>
<dbReference type="EC" id="3.1.21.10" evidence="13 14"/>
<evidence type="ECO:0000256" key="14">
    <source>
        <dbReference type="NCBIfam" id="TIGR00228"/>
    </source>
</evidence>
<dbReference type="GO" id="GO:0008821">
    <property type="term" value="F:crossover junction DNA endonuclease activity"/>
    <property type="evidence" value="ECO:0007669"/>
    <property type="project" value="UniProtKB-UniRule"/>
</dbReference>
<dbReference type="PROSITE" id="PS01321">
    <property type="entry name" value="RUVC"/>
    <property type="match status" value="1"/>
</dbReference>
<sequence>MVWERPKKLVVLGIDPGFADTGFGVVSSSDNKMKAMAFGSLKTKVNLDFGQRLLIIETGINKLIQQYQPDCLVVEQLFFCKNVTTALKVGQARGVVLLAAARMNLPVMEFTPLQVKQGLTGYGAASKNQVGQMVKLLLALDKVPQPDDAADALAMAICGIHSYKLKKIR</sequence>
<gene>
    <name evidence="13" type="primary">ruvC</name>
    <name evidence="15" type="ORF">COX77_04285</name>
</gene>
<dbReference type="EMBL" id="PFPO01000084">
    <property type="protein sequence ID" value="PIZ98510.1"/>
    <property type="molecule type" value="Genomic_DNA"/>
</dbReference>
<dbReference type="PANTHER" id="PTHR30194">
    <property type="entry name" value="CROSSOVER JUNCTION ENDODEOXYRIBONUCLEASE RUVC"/>
    <property type="match status" value="1"/>
</dbReference>
<keyword evidence="8 13" id="KW-0460">Magnesium</keyword>
<evidence type="ECO:0000256" key="4">
    <source>
        <dbReference type="ARBA" id="ARBA00022723"/>
    </source>
</evidence>
<keyword evidence="11 13" id="KW-0234">DNA repair</keyword>
<dbReference type="GO" id="GO:0006310">
    <property type="term" value="P:DNA recombination"/>
    <property type="evidence" value="ECO:0007669"/>
    <property type="project" value="UniProtKB-UniRule"/>
</dbReference>
<feature type="binding site" evidence="13">
    <location>
        <position position="148"/>
    </location>
    <ligand>
        <name>Mg(2+)</name>
        <dbReference type="ChEBI" id="CHEBI:18420"/>
        <label>1</label>
    </ligand>
</feature>
<name>A0A2M7VDI7_9BACT</name>
<keyword evidence="10 13" id="KW-0233">DNA recombination</keyword>
<evidence type="ECO:0000256" key="13">
    <source>
        <dbReference type="HAMAP-Rule" id="MF_00034"/>
    </source>
</evidence>
<keyword evidence="5 13" id="KW-0255">Endonuclease</keyword>
<evidence type="ECO:0000256" key="1">
    <source>
        <dbReference type="ARBA" id="ARBA00009518"/>
    </source>
</evidence>
<comment type="similarity">
    <text evidence="1 13">Belongs to the RuvC family.</text>
</comment>
<proteinExistence type="inferred from homology"/>
<protein>
    <recommendedName>
        <fullName evidence="13 14">Crossover junction endodeoxyribonuclease RuvC</fullName>
        <ecNumber evidence="13 14">3.1.21.10</ecNumber>
    </recommendedName>
    <alternativeName>
        <fullName evidence="13">Holliday junction nuclease RuvC</fullName>
    </alternativeName>
    <alternativeName>
        <fullName evidence="13">Holliday junction resolvase RuvC</fullName>
    </alternativeName>
</protein>
<evidence type="ECO:0000313" key="15">
    <source>
        <dbReference type="EMBL" id="PIZ98510.1"/>
    </source>
</evidence>
<comment type="catalytic activity">
    <reaction evidence="12 13">
        <text>Endonucleolytic cleavage at a junction such as a reciprocal single-stranded crossover between two homologous DNA duplexes (Holliday junction).</text>
        <dbReference type="EC" id="3.1.21.10"/>
    </reaction>
</comment>
<dbReference type="InterPro" id="IPR036397">
    <property type="entry name" value="RNaseH_sf"/>
</dbReference>
<evidence type="ECO:0000256" key="9">
    <source>
        <dbReference type="ARBA" id="ARBA00023125"/>
    </source>
</evidence>
<evidence type="ECO:0000256" key="5">
    <source>
        <dbReference type="ARBA" id="ARBA00022759"/>
    </source>
</evidence>
<dbReference type="HAMAP" id="MF_00034">
    <property type="entry name" value="RuvC"/>
    <property type="match status" value="1"/>
</dbReference>
<evidence type="ECO:0000256" key="3">
    <source>
        <dbReference type="ARBA" id="ARBA00022722"/>
    </source>
</evidence>
<dbReference type="NCBIfam" id="TIGR00228">
    <property type="entry name" value="ruvC"/>
    <property type="match status" value="1"/>
</dbReference>
<evidence type="ECO:0000256" key="12">
    <source>
        <dbReference type="ARBA" id="ARBA00029354"/>
    </source>
</evidence>
<dbReference type="PRINTS" id="PR00696">
    <property type="entry name" value="RSOLVASERUVC"/>
</dbReference>
<keyword evidence="3 13" id="KW-0540">Nuclease</keyword>
<dbReference type="InterPro" id="IPR020563">
    <property type="entry name" value="X-over_junc_endoDNase_Mg_BS"/>
</dbReference>
<comment type="subunit">
    <text evidence="13">Homodimer which binds Holliday junction (HJ) DNA. The HJ becomes 2-fold symmetrical on binding to RuvC with unstacked arms; it has a different conformation from HJ DNA in complex with RuvA. In the full resolvosome a probable DNA-RuvA(4)-RuvB(12)-RuvC(2) complex forms which resolves the HJ.</text>
</comment>
<evidence type="ECO:0000256" key="11">
    <source>
        <dbReference type="ARBA" id="ARBA00023204"/>
    </source>
</evidence>
<comment type="cofactor">
    <cofactor evidence="13">
        <name>Mg(2+)</name>
        <dbReference type="ChEBI" id="CHEBI:18420"/>
    </cofactor>
    <text evidence="13">Binds 2 Mg(2+) ion per subunit.</text>
</comment>
<keyword evidence="9 13" id="KW-0238">DNA-binding</keyword>
<organism evidence="15 16">
    <name type="scientific">Candidatus Komeilibacteria bacterium CG_4_10_14_0_2_um_filter_37_10</name>
    <dbReference type="NCBI Taxonomy" id="1974470"/>
    <lineage>
        <taxon>Bacteria</taxon>
        <taxon>Candidatus Komeiliibacteriota</taxon>
    </lineage>
</organism>
<dbReference type="Pfam" id="PF02075">
    <property type="entry name" value="RuvC"/>
    <property type="match status" value="1"/>
</dbReference>
<dbReference type="InterPro" id="IPR002176">
    <property type="entry name" value="X-over_junc_endoDNase_RuvC"/>
</dbReference>
<keyword evidence="2 13" id="KW-0963">Cytoplasm</keyword>
<feature type="active site" evidence="13">
    <location>
        <position position="75"/>
    </location>
</feature>
<comment type="subcellular location">
    <subcellularLocation>
        <location evidence="13">Cytoplasm</location>
    </subcellularLocation>
</comment>
<dbReference type="GO" id="GO:0003677">
    <property type="term" value="F:DNA binding"/>
    <property type="evidence" value="ECO:0007669"/>
    <property type="project" value="UniProtKB-KW"/>
</dbReference>
<evidence type="ECO:0000256" key="6">
    <source>
        <dbReference type="ARBA" id="ARBA00022763"/>
    </source>
</evidence>
<dbReference type="Gene3D" id="3.30.420.10">
    <property type="entry name" value="Ribonuclease H-like superfamily/Ribonuclease H"/>
    <property type="match status" value="1"/>
</dbReference>
<dbReference type="Proteomes" id="UP000230405">
    <property type="component" value="Unassembled WGS sequence"/>
</dbReference>
<evidence type="ECO:0000256" key="10">
    <source>
        <dbReference type="ARBA" id="ARBA00023172"/>
    </source>
</evidence>
<accession>A0A2M7VDI7</accession>
<feature type="binding site" evidence="13">
    <location>
        <position position="75"/>
    </location>
    <ligand>
        <name>Mg(2+)</name>
        <dbReference type="ChEBI" id="CHEBI:18420"/>
        <label>2</label>
    </ligand>
</feature>
<dbReference type="FunFam" id="3.30.420.10:FF:000002">
    <property type="entry name" value="Crossover junction endodeoxyribonuclease RuvC"/>
    <property type="match status" value="1"/>
</dbReference>
<evidence type="ECO:0000256" key="8">
    <source>
        <dbReference type="ARBA" id="ARBA00022842"/>
    </source>
</evidence>
<evidence type="ECO:0000256" key="7">
    <source>
        <dbReference type="ARBA" id="ARBA00022801"/>
    </source>
</evidence>
<dbReference type="SUPFAM" id="SSF53098">
    <property type="entry name" value="Ribonuclease H-like"/>
    <property type="match status" value="1"/>
</dbReference>
<dbReference type="CDD" id="cd16962">
    <property type="entry name" value="RuvC"/>
    <property type="match status" value="1"/>
</dbReference>
<dbReference type="GO" id="GO:0006281">
    <property type="term" value="P:DNA repair"/>
    <property type="evidence" value="ECO:0007669"/>
    <property type="project" value="UniProtKB-UniRule"/>
</dbReference>
<dbReference type="AlphaFoldDB" id="A0A2M7VDI7"/>
<comment type="caution">
    <text evidence="15">The sequence shown here is derived from an EMBL/GenBank/DDBJ whole genome shotgun (WGS) entry which is preliminary data.</text>
</comment>
<evidence type="ECO:0000313" key="16">
    <source>
        <dbReference type="Proteomes" id="UP000230405"/>
    </source>
</evidence>
<feature type="active site" evidence="13">
    <location>
        <position position="15"/>
    </location>
</feature>
<keyword evidence="7 13" id="KW-0378">Hydrolase</keyword>
<dbReference type="NCBIfam" id="NF000711">
    <property type="entry name" value="PRK00039.2-1"/>
    <property type="match status" value="1"/>
</dbReference>
<feature type="active site" evidence="13">
    <location>
        <position position="148"/>
    </location>
</feature>
<reference evidence="16" key="1">
    <citation type="submission" date="2017-09" db="EMBL/GenBank/DDBJ databases">
        <title>Depth-based differentiation of microbial function through sediment-hosted aquifers and enrichment of novel symbionts in the deep terrestrial subsurface.</title>
        <authorList>
            <person name="Probst A.J."/>
            <person name="Ladd B."/>
            <person name="Jarett J.K."/>
            <person name="Geller-Mcgrath D.E."/>
            <person name="Sieber C.M.K."/>
            <person name="Emerson J.B."/>
            <person name="Anantharaman K."/>
            <person name="Thomas B.C."/>
            <person name="Malmstrom R."/>
            <person name="Stieglmeier M."/>
            <person name="Klingl A."/>
            <person name="Woyke T."/>
            <person name="Ryan C.M."/>
            <person name="Banfield J.F."/>
        </authorList>
    </citation>
    <scope>NUCLEOTIDE SEQUENCE [LARGE SCALE GENOMIC DNA]</scope>
</reference>
<dbReference type="GO" id="GO:0000287">
    <property type="term" value="F:magnesium ion binding"/>
    <property type="evidence" value="ECO:0007669"/>
    <property type="project" value="UniProtKB-UniRule"/>
</dbReference>
<dbReference type="GO" id="GO:0048476">
    <property type="term" value="C:Holliday junction resolvase complex"/>
    <property type="evidence" value="ECO:0007669"/>
    <property type="project" value="UniProtKB-UniRule"/>
</dbReference>
<dbReference type="InterPro" id="IPR012337">
    <property type="entry name" value="RNaseH-like_sf"/>
</dbReference>
<dbReference type="GO" id="GO:0005737">
    <property type="term" value="C:cytoplasm"/>
    <property type="evidence" value="ECO:0007669"/>
    <property type="project" value="UniProtKB-SubCell"/>
</dbReference>
<keyword evidence="4 13" id="KW-0479">Metal-binding</keyword>